<dbReference type="SMART" id="SM00303">
    <property type="entry name" value="GPS"/>
    <property type="match status" value="1"/>
</dbReference>
<dbReference type="PANTHER" id="PTHR12011:SF471">
    <property type="entry name" value="G-PROTEIN COUPLED RECEPTORS FAMILY 2 PROFILE 2 DOMAIN-CONTAINING PROTEIN"/>
    <property type="match status" value="1"/>
</dbReference>
<protein>
    <submittedName>
        <fullName evidence="14">Uncharacterized protein</fullName>
    </submittedName>
</protein>
<reference evidence="14" key="1">
    <citation type="submission" date="2022-11" db="UniProtKB">
        <authorList>
            <consortium name="EnsemblMetazoa"/>
        </authorList>
    </citation>
    <scope>IDENTIFICATION</scope>
</reference>
<dbReference type="PROSITE" id="PS00650">
    <property type="entry name" value="G_PROTEIN_RECEP_F2_2"/>
    <property type="match status" value="1"/>
</dbReference>
<dbReference type="InterPro" id="IPR046338">
    <property type="entry name" value="GAIN_dom_sf"/>
</dbReference>
<evidence type="ECO:0000313" key="14">
    <source>
        <dbReference type="EnsemblMetazoa" id="XP_038066523.1"/>
    </source>
</evidence>
<evidence type="ECO:0000256" key="3">
    <source>
        <dbReference type="ARBA" id="ARBA00022692"/>
    </source>
</evidence>
<feature type="compositionally biased region" description="Polar residues" evidence="9">
    <location>
        <begin position="1036"/>
        <end position="1045"/>
    </location>
</feature>
<evidence type="ECO:0000256" key="7">
    <source>
        <dbReference type="ARBA" id="ARBA00023157"/>
    </source>
</evidence>
<feature type="transmembrane region" description="Helical" evidence="10">
    <location>
        <begin position="784"/>
        <end position="807"/>
    </location>
</feature>
<dbReference type="PROSITE" id="PS50261">
    <property type="entry name" value="G_PROTEIN_RECEP_F2_4"/>
    <property type="match status" value="1"/>
</dbReference>
<feature type="transmembrane region" description="Helical" evidence="10">
    <location>
        <begin position="940"/>
        <end position="962"/>
    </location>
</feature>
<dbReference type="CDD" id="cd15040">
    <property type="entry name" value="7tmB2_Adhesion"/>
    <property type="match status" value="1"/>
</dbReference>
<comment type="subcellular location">
    <subcellularLocation>
        <location evidence="1">Membrane</location>
        <topology evidence="1">Multi-pass membrane protein</topology>
    </subcellularLocation>
</comment>
<dbReference type="InterPro" id="IPR017983">
    <property type="entry name" value="GPCR_2_secretin-like_CS"/>
</dbReference>
<dbReference type="Pfam" id="PF00002">
    <property type="entry name" value="7tm_2"/>
    <property type="match status" value="1"/>
</dbReference>
<feature type="region of interest" description="Disordered" evidence="9">
    <location>
        <begin position="150"/>
        <end position="172"/>
    </location>
</feature>
<organism evidence="14 15">
    <name type="scientific">Patiria miniata</name>
    <name type="common">Bat star</name>
    <name type="synonym">Asterina miniata</name>
    <dbReference type="NCBI Taxonomy" id="46514"/>
    <lineage>
        <taxon>Eukaryota</taxon>
        <taxon>Metazoa</taxon>
        <taxon>Echinodermata</taxon>
        <taxon>Eleutherozoa</taxon>
        <taxon>Asterozoa</taxon>
        <taxon>Asteroidea</taxon>
        <taxon>Valvatacea</taxon>
        <taxon>Valvatida</taxon>
        <taxon>Asterinidae</taxon>
        <taxon>Patiria</taxon>
    </lineage>
</organism>
<keyword evidence="15" id="KW-1185">Reference proteome</keyword>
<evidence type="ECO:0000256" key="4">
    <source>
        <dbReference type="ARBA" id="ARBA00022729"/>
    </source>
</evidence>
<dbReference type="FunFam" id="1.20.1070.10:FF:000058">
    <property type="entry name" value="Adhesion G protein-coupled receptor F5"/>
    <property type="match status" value="1"/>
</dbReference>
<dbReference type="GO" id="GO:0005886">
    <property type="term" value="C:plasma membrane"/>
    <property type="evidence" value="ECO:0007669"/>
    <property type="project" value="UniProtKB-SubCell"/>
</dbReference>
<dbReference type="InterPro" id="IPR057244">
    <property type="entry name" value="GAIN_B"/>
</dbReference>
<feature type="compositionally biased region" description="Polar residues" evidence="9">
    <location>
        <begin position="356"/>
        <end position="367"/>
    </location>
</feature>
<evidence type="ECO:0000256" key="10">
    <source>
        <dbReference type="SAM" id="Phobius"/>
    </source>
</evidence>
<feature type="transmembrane region" description="Helical" evidence="10">
    <location>
        <begin position="828"/>
        <end position="849"/>
    </location>
</feature>
<accession>A0A914AS88</accession>
<dbReference type="Gene3D" id="1.20.1070.10">
    <property type="entry name" value="Rhodopsin 7-helix transmembrane proteins"/>
    <property type="match status" value="1"/>
</dbReference>
<dbReference type="Gene3D" id="2.60.220.50">
    <property type="match status" value="1"/>
</dbReference>
<comment type="similarity">
    <text evidence="2">Belongs to the G-protein coupled receptor 2 family. Adhesion G-protein coupled receptor (ADGR) subfamily.</text>
</comment>
<feature type="chain" id="PRO_5036765266" evidence="11">
    <location>
        <begin position="24"/>
        <end position="1045"/>
    </location>
</feature>
<feature type="region of interest" description="Disordered" evidence="9">
    <location>
        <begin position="350"/>
        <end position="396"/>
    </location>
</feature>
<evidence type="ECO:0000259" key="12">
    <source>
        <dbReference type="PROSITE" id="PS50221"/>
    </source>
</evidence>
<feature type="signal peptide" evidence="11">
    <location>
        <begin position="1"/>
        <end position="23"/>
    </location>
</feature>
<feature type="compositionally biased region" description="Polar residues" evidence="9">
    <location>
        <begin position="1000"/>
        <end position="1024"/>
    </location>
</feature>
<feature type="region of interest" description="Disordered" evidence="9">
    <location>
        <begin position="989"/>
        <end position="1045"/>
    </location>
</feature>
<dbReference type="GO" id="GO:0007189">
    <property type="term" value="P:adenylate cyclase-activating G protein-coupled receptor signaling pathway"/>
    <property type="evidence" value="ECO:0007669"/>
    <property type="project" value="TreeGrafter"/>
</dbReference>
<name>A0A914AS88_PATMI</name>
<dbReference type="OrthoDB" id="1100386at2759"/>
<proteinExistence type="inferred from homology"/>
<evidence type="ECO:0000256" key="9">
    <source>
        <dbReference type="SAM" id="MobiDB-lite"/>
    </source>
</evidence>
<evidence type="ECO:0000313" key="15">
    <source>
        <dbReference type="Proteomes" id="UP000887568"/>
    </source>
</evidence>
<dbReference type="PANTHER" id="PTHR12011">
    <property type="entry name" value="ADHESION G-PROTEIN COUPLED RECEPTOR"/>
    <property type="match status" value="1"/>
</dbReference>
<dbReference type="GO" id="GO:0007166">
    <property type="term" value="P:cell surface receptor signaling pathway"/>
    <property type="evidence" value="ECO:0007669"/>
    <property type="project" value="InterPro"/>
</dbReference>
<dbReference type="EnsemblMetazoa" id="XM_038210595.1">
    <property type="protein sequence ID" value="XP_038066523.1"/>
    <property type="gene ID" value="LOC119736579"/>
</dbReference>
<evidence type="ECO:0000256" key="6">
    <source>
        <dbReference type="ARBA" id="ARBA00023136"/>
    </source>
</evidence>
<feature type="transmembrane region" description="Helical" evidence="10">
    <location>
        <begin position="869"/>
        <end position="895"/>
    </location>
</feature>
<dbReference type="AlphaFoldDB" id="A0A914AS88"/>
<dbReference type="InterPro" id="IPR000203">
    <property type="entry name" value="GPS"/>
</dbReference>
<dbReference type="PRINTS" id="PR00249">
    <property type="entry name" value="GPCRSECRETIN"/>
</dbReference>
<feature type="transmembrane region" description="Helical" evidence="10">
    <location>
        <begin position="721"/>
        <end position="747"/>
    </location>
</feature>
<evidence type="ECO:0000256" key="8">
    <source>
        <dbReference type="ARBA" id="ARBA00023180"/>
    </source>
</evidence>
<evidence type="ECO:0000256" key="11">
    <source>
        <dbReference type="SAM" id="SignalP"/>
    </source>
</evidence>
<keyword evidence="5 10" id="KW-1133">Transmembrane helix</keyword>
<evidence type="ECO:0000259" key="13">
    <source>
        <dbReference type="PROSITE" id="PS50261"/>
    </source>
</evidence>
<keyword evidence="3 10" id="KW-0812">Transmembrane</keyword>
<keyword evidence="4 11" id="KW-0732">Signal</keyword>
<feature type="transmembrane region" description="Helical" evidence="10">
    <location>
        <begin position="915"/>
        <end position="934"/>
    </location>
</feature>
<dbReference type="GeneID" id="119736579"/>
<dbReference type="InterPro" id="IPR017981">
    <property type="entry name" value="GPCR_2-like_7TM"/>
</dbReference>
<dbReference type="GO" id="GO:0004930">
    <property type="term" value="F:G protein-coupled receptor activity"/>
    <property type="evidence" value="ECO:0007669"/>
    <property type="project" value="InterPro"/>
</dbReference>
<feature type="domain" description="G-protein coupled receptors family 2 profile 2" evidence="13">
    <location>
        <begin position="723"/>
        <end position="964"/>
    </location>
</feature>
<dbReference type="InterPro" id="IPR000832">
    <property type="entry name" value="GPCR_2_secretin-like"/>
</dbReference>
<feature type="domain" description="GAIN-B" evidence="12">
    <location>
        <begin position="535"/>
        <end position="714"/>
    </location>
</feature>
<evidence type="ECO:0000256" key="2">
    <source>
        <dbReference type="ARBA" id="ARBA00007343"/>
    </source>
</evidence>
<dbReference type="OMA" id="IFHCLTN"/>
<dbReference type="Pfam" id="PF01825">
    <property type="entry name" value="GPS"/>
    <property type="match status" value="1"/>
</dbReference>
<evidence type="ECO:0000256" key="1">
    <source>
        <dbReference type="ARBA" id="ARBA00004141"/>
    </source>
</evidence>
<dbReference type="RefSeq" id="XP_038066523.1">
    <property type="nucleotide sequence ID" value="XM_038210595.1"/>
</dbReference>
<dbReference type="Proteomes" id="UP000887568">
    <property type="component" value="Unplaced"/>
</dbReference>
<keyword evidence="7" id="KW-1015">Disulfide bond</keyword>
<keyword evidence="8" id="KW-0325">Glycoprotein</keyword>
<feature type="compositionally biased region" description="Gly residues" evidence="9">
    <location>
        <begin position="162"/>
        <end position="172"/>
    </location>
</feature>
<sequence length="1045" mass="110751">MERFITVAICAAVVIAYIQRASSTELYEPLILDRGILRIDSTDATWRYSAAAGATEPEEILTGFLEDRSYTDENENQWPYQVAIFRHNGSIVLNGSLQVVFSGQPAVSIESIQGDIEIATRLTLDGYIGLTSDTGSLGGFGARLGPGGGGLLGDVSDPQKPPGGGGHGGTGGEAFKETTWVISAAVPKEMLYGYPYLVGDGYHLLGGSAGGKLEYDPTVLIYNNPKGGGALELTGKGKITIGDHISANGQQGNTYDQAFLDKYSAEPCAGGGSGGLIRLRAKEIEIRYDGFLSVDGGDGAQNTDSGTYCGGGGAGGIIEFQISDRVHGNLVGHHLSLDGGLGTIPGSRGKLEITNFMPQNGSQSGGDSDNDCDCNATPPGSEPPPDTKSPTEPTTGCPMVTETPTCNCNDTVTCPSDVTSDVPTVTCDCGETVTCPTAPAPPTECDCSATACPTVPGEMVTCACADGTEGQVTPNTTTPFTPDVAEKFLEEALDVIGLIGGNSTREGAVQLLLEAEILGINLGKRLSEGRQVGETISVTAATETIAMSVEVDDASAFKGAAFPDSSDPVFSSEGWRAPFVSQEVSNFFTSENISGDVIVVNVLYADIGELLEDTDSTDEITPMVNSRVIGTSVVPSENTTSDFTLNVRMTAEKLKKNITGTSSCVFWDFEAQGTLGGAWSPDGCLVDSENDTHVICVCDHLTNFAILLKPDNVVIPPGDEFALGIISYIGLGLSLCSLLLAFITISVSLKSLKNFQSAVIHLNLIAALGLADTLFLIGADDTENQMWCTAVAVILHYFYLSTFMWMLCEGFHIYIRVTRVFADVKGHLKFYFLAAWGIPAVIVGATAGANLQGYGTKTACWLDAAGNMLWAFVAPIALIIAMNAFFLVMIMYRFLTVKSIAKKSKYEQLRKATRAAIVLLPLLGTTWIFGLLAFGVGEVALFYVFVILNSLQGVFICIFHCLTNDDVASTLRIKLRRSRTKIDIFLTSSDRKSQPKSKSSRTAESKQSNQGSSTVRNPDDTSASEVGPKSDRWATCPSTSLSVPT</sequence>
<feature type="transmembrane region" description="Helical" evidence="10">
    <location>
        <begin position="759"/>
        <end position="778"/>
    </location>
</feature>
<dbReference type="PROSITE" id="PS50221">
    <property type="entry name" value="GAIN_B"/>
    <property type="match status" value="1"/>
</dbReference>
<keyword evidence="6 10" id="KW-0472">Membrane</keyword>
<evidence type="ECO:0000256" key="5">
    <source>
        <dbReference type="ARBA" id="ARBA00022989"/>
    </source>
</evidence>